<keyword evidence="2" id="KW-0812">Transmembrane</keyword>
<feature type="transmembrane region" description="Helical" evidence="2">
    <location>
        <begin position="67"/>
        <end position="87"/>
    </location>
</feature>
<dbReference type="EMBL" id="CAKOGP040001335">
    <property type="protein sequence ID" value="CAJ1945278.1"/>
    <property type="molecule type" value="Genomic_DNA"/>
</dbReference>
<dbReference type="AlphaFoldDB" id="A0AAD2FK13"/>
<feature type="compositionally biased region" description="Basic and acidic residues" evidence="1">
    <location>
        <begin position="100"/>
        <end position="111"/>
    </location>
</feature>
<keyword evidence="2" id="KW-0472">Membrane</keyword>
<evidence type="ECO:0000313" key="4">
    <source>
        <dbReference type="Proteomes" id="UP001295423"/>
    </source>
</evidence>
<feature type="transmembrane region" description="Helical" evidence="2">
    <location>
        <begin position="7"/>
        <end position="26"/>
    </location>
</feature>
<feature type="transmembrane region" description="Helical" evidence="2">
    <location>
        <begin position="198"/>
        <end position="219"/>
    </location>
</feature>
<feature type="transmembrane region" description="Helical" evidence="2">
    <location>
        <begin position="293"/>
        <end position="310"/>
    </location>
</feature>
<protein>
    <submittedName>
        <fullName evidence="3">Uncharacterized protein</fullName>
    </submittedName>
</protein>
<keyword evidence="2" id="KW-1133">Transmembrane helix</keyword>
<feature type="transmembrane region" description="Helical" evidence="2">
    <location>
        <begin position="258"/>
        <end position="281"/>
    </location>
</feature>
<feature type="transmembrane region" description="Helical" evidence="2">
    <location>
        <begin position="38"/>
        <end position="55"/>
    </location>
</feature>
<proteinExistence type="predicted"/>
<feature type="transmembrane region" description="Helical" evidence="2">
    <location>
        <begin position="231"/>
        <end position="251"/>
    </location>
</feature>
<gene>
    <name evidence="3" type="ORF">CYCCA115_LOCUS9422</name>
</gene>
<feature type="transmembrane region" description="Helical" evidence="2">
    <location>
        <begin position="169"/>
        <end position="191"/>
    </location>
</feature>
<evidence type="ECO:0000256" key="1">
    <source>
        <dbReference type="SAM" id="MobiDB-lite"/>
    </source>
</evidence>
<organism evidence="3 4">
    <name type="scientific">Cylindrotheca closterium</name>
    <dbReference type="NCBI Taxonomy" id="2856"/>
    <lineage>
        <taxon>Eukaryota</taxon>
        <taxon>Sar</taxon>
        <taxon>Stramenopiles</taxon>
        <taxon>Ochrophyta</taxon>
        <taxon>Bacillariophyta</taxon>
        <taxon>Bacillariophyceae</taxon>
        <taxon>Bacillariophycidae</taxon>
        <taxon>Bacillariales</taxon>
        <taxon>Bacillariaceae</taxon>
        <taxon>Cylindrotheca</taxon>
    </lineage>
</organism>
<evidence type="ECO:0000313" key="3">
    <source>
        <dbReference type="EMBL" id="CAJ1945278.1"/>
    </source>
</evidence>
<feature type="region of interest" description="Disordered" evidence="1">
    <location>
        <begin position="91"/>
        <end position="122"/>
    </location>
</feature>
<name>A0AAD2FK13_9STRA</name>
<accession>A0AAD2FK13</accession>
<dbReference type="Proteomes" id="UP001295423">
    <property type="component" value="Unassembled WGS sequence"/>
</dbReference>
<evidence type="ECO:0000256" key="2">
    <source>
        <dbReference type="SAM" id="Phobius"/>
    </source>
</evidence>
<comment type="caution">
    <text evidence="3">The sequence shown here is derived from an EMBL/GenBank/DDBJ whole genome shotgun (WGS) entry which is preliminary data.</text>
</comment>
<keyword evidence="4" id="KW-1185">Reference proteome</keyword>
<sequence length="311" mass="32517">MISLVEAIALGFIPAFAMLVCTLVGLGTEVPHNMAGALQHFAAGILICSIGIELLPAMKEASGFSEVFASGVGFFSGVALMIAVGVLCPEPEEDQDEDAETKRAEYIDPPKSRPIPRKNSISGRKSSLLSKAYKQGGNESGELQFPFSNISEETPLVDNTTPKKPFPRALLVTVCVDSILDGLLIGIATAAGPSTATMLSLSLCVEMSFLGLTLATAMAGATSKYSVPASFLGPVFIIIGACIGSLISSALSSSPTALIGMLSFGVSALLFMVAEELLLQAHANGEHIWWVDVQLYVGFFGSILLAKLVAE</sequence>
<reference evidence="3" key="1">
    <citation type="submission" date="2023-08" db="EMBL/GenBank/DDBJ databases">
        <authorList>
            <person name="Audoor S."/>
            <person name="Bilcke G."/>
        </authorList>
    </citation>
    <scope>NUCLEOTIDE SEQUENCE</scope>
</reference>